<feature type="domain" description="HigA2-like helix-turn-helix" evidence="1">
    <location>
        <begin position="48"/>
        <end position="115"/>
    </location>
</feature>
<protein>
    <submittedName>
        <fullName evidence="2">XRE family transcriptional regulator</fullName>
    </submittedName>
</protein>
<dbReference type="Pfam" id="PF13744">
    <property type="entry name" value="HTH_37"/>
    <property type="match status" value="1"/>
</dbReference>
<dbReference type="Proteomes" id="UP000241421">
    <property type="component" value="Unassembled WGS sequence"/>
</dbReference>
<dbReference type="InterPro" id="IPR010982">
    <property type="entry name" value="Lambda_DNA-bd_dom_sf"/>
</dbReference>
<dbReference type="Gene3D" id="1.10.260.40">
    <property type="entry name" value="lambda repressor-like DNA-binding domains"/>
    <property type="match status" value="1"/>
</dbReference>
<keyword evidence="3" id="KW-1185">Reference proteome</keyword>
<organism evidence="2 3">
    <name type="scientific">Massilia glaciei</name>
    <dbReference type="NCBI Taxonomy" id="1524097"/>
    <lineage>
        <taxon>Bacteria</taxon>
        <taxon>Pseudomonadati</taxon>
        <taxon>Pseudomonadota</taxon>
        <taxon>Betaproteobacteria</taxon>
        <taxon>Burkholderiales</taxon>
        <taxon>Oxalobacteraceae</taxon>
        <taxon>Telluria group</taxon>
        <taxon>Massilia</taxon>
    </lineage>
</organism>
<evidence type="ECO:0000313" key="3">
    <source>
        <dbReference type="Proteomes" id="UP000241421"/>
    </source>
</evidence>
<reference evidence="2 3" key="1">
    <citation type="submission" date="2018-04" db="EMBL/GenBank/DDBJ databases">
        <title>Massilia violaceinigra sp. nov., a novel purple-pigmented bacterium isolated from Tianshan glacier, Xinjiang, China.</title>
        <authorList>
            <person name="Wang H."/>
        </authorList>
    </citation>
    <scope>NUCLEOTIDE SEQUENCE [LARGE SCALE GENOMIC DNA]</scope>
    <source>
        <strain evidence="2 3">B448-2</strain>
    </source>
</reference>
<comment type="caution">
    <text evidence="2">The sequence shown here is derived from an EMBL/GenBank/DDBJ whole genome shotgun (WGS) entry which is preliminary data.</text>
</comment>
<sequence length="116" mass="13054">MRKTQPANIDTEIRHVTGAATNIFSELGFSPEDARRFECESRERIDHALALKEQLMSELTNWIALRKLKQSEAALILHVTRPRISDVVNKKTSKFTIDALVDMLARAGKPVKIVVG</sequence>
<proteinExistence type="predicted"/>
<dbReference type="AlphaFoldDB" id="A0A2U2I6F2"/>
<dbReference type="RefSeq" id="WP_106755991.1">
    <property type="nucleotide sequence ID" value="NZ_PXWF02000040.1"/>
</dbReference>
<gene>
    <name evidence="2" type="ORF">C7C56_002865</name>
</gene>
<dbReference type="SUPFAM" id="SSF47413">
    <property type="entry name" value="lambda repressor-like DNA-binding domains"/>
    <property type="match status" value="1"/>
</dbReference>
<accession>A0A2U2I6F2</accession>
<evidence type="ECO:0000313" key="2">
    <source>
        <dbReference type="EMBL" id="PWF55255.1"/>
    </source>
</evidence>
<dbReference type="InterPro" id="IPR039554">
    <property type="entry name" value="HigA2-like_HTH"/>
</dbReference>
<evidence type="ECO:0000259" key="1">
    <source>
        <dbReference type="Pfam" id="PF13744"/>
    </source>
</evidence>
<name>A0A2U2I6F2_9BURK</name>
<dbReference type="GO" id="GO:0003677">
    <property type="term" value="F:DNA binding"/>
    <property type="evidence" value="ECO:0007669"/>
    <property type="project" value="InterPro"/>
</dbReference>
<dbReference type="OrthoDB" id="8526848at2"/>
<dbReference type="EMBL" id="PXWF02000040">
    <property type="protein sequence ID" value="PWF55255.1"/>
    <property type="molecule type" value="Genomic_DNA"/>
</dbReference>